<comment type="caution">
    <text evidence="2">The sequence shown here is derived from an EMBL/GenBank/DDBJ whole genome shotgun (WGS) entry which is preliminary data.</text>
</comment>
<dbReference type="Proteomes" id="UP000789706">
    <property type="component" value="Unassembled WGS sequence"/>
</dbReference>
<evidence type="ECO:0000313" key="3">
    <source>
        <dbReference type="Proteomes" id="UP000789706"/>
    </source>
</evidence>
<keyword evidence="1" id="KW-0175">Coiled coil</keyword>
<keyword evidence="3" id="KW-1185">Reference proteome</keyword>
<dbReference type="EMBL" id="CAJVPK010000262">
    <property type="protein sequence ID" value="CAG8485177.1"/>
    <property type="molecule type" value="Genomic_DNA"/>
</dbReference>
<gene>
    <name evidence="2" type="ORF">DEBURN_LOCUS3874</name>
</gene>
<feature type="coiled-coil region" evidence="1">
    <location>
        <begin position="72"/>
        <end position="120"/>
    </location>
</feature>
<dbReference type="AlphaFoldDB" id="A0A9N8WJ40"/>
<protein>
    <submittedName>
        <fullName evidence="2">11698_t:CDS:1</fullName>
    </submittedName>
</protein>
<name>A0A9N8WJ40_9GLOM</name>
<proteinExistence type="predicted"/>
<dbReference type="OrthoDB" id="2418802at2759"/>
<organism evidence="2 3">
    <name type="scientific">Diversispora eburnea</name>
    <dbReference type="NCBI Taxonomy" id="1213867"/>
    <lineage>
        <taxon>Eukaryota</taxon>
        <taxon>Fungi</taxon>
        <taxon>Fungi incertae sedis</taxon>
        <taxon>Mucoromycota</taxon>
        <taxon>Glomeromycotina</taxon>
        <taxon>Glomeromycetes</taxon>
        <taxon>Diversisporales</taxon>
        <taxon>Diversisporaceae</taxon>
        <taxon>Diversispora</taxon>
    </lineage>
</organism>
<evidence type="ECO:0000256" key="1">
    <source>
        <dbReference type="SAM" id="Coils"/>
    </source>
</evidence>
<evidence type="ECO:0000313" key="2">
    <source>
        <dbReference type="EMBL" id="CAG8485177.1"/>
    </source>
</evidence>
<sequence>MVETFSENDNFTLLYQNFENQFMELLRTNPFTLFLQKQSLEIERLNKHFKDMEFKLESYVKNNDFEPFKSRITELEKENKCNQKERESLLSEIRDLQVENNELKNKTLRMSKEINQLQNTAKEFNEIKSQVINTESQVQQNIEDNIALEIRVNKLEKVEADREKHSARIRARNYSTGNSGFKKISQINDKYKSPLTSDLEKKIYDVIDLDSGYTRTNLLPAYGFFNSIKQFSDKFLHGEEIDENISLSTYLCDSSLNFWPQNVSKELVKELIPTSLKVKHTFAAYDFIIEQVSQYHEFEQKLKNNS</sequence>
<accession>A0A9N8WJ40</accession>
<reference evidence="2" key="1">
    <citation type="submission" date="2021-06" db="EMBL/GenBank/DDBJ databases">
        <authorList>
            <person name="Kallberg Y."/>
            <person name="Tangrot J."/>
            <person name="Rosling A."/>
        </authorList>
    </citation>
    <scope>NUCLEOTIDE SEQUENCE</scope>
    <source>
        <strain evidence="2">AZ414A</strain>
    </source>
</reference>